<dbReference type="EMBL" id="SFCI01000232">
    <property type="protein sequence ID" value="TFY81255.1"/>
    <property type="molecule type" value="Genomic_DNA"/>
</dbReference>
<dbReference type="Proteomes" id="UP000298061">
    <property type="component" value="Unassembled WGS sequence"/>
</dbReference>
<feature type="region of interest" description="Disordered" evidence="1">
    <location>
        <begin position="195"/>
        <end position="232"/>
    </location>
</feature>
<feature type="region of interest" description="Disordered" evidence="1">
    <location>
        <begin position="115"/>
        <end position="135"/>
    </location>
</feature>
<evidence type="ECO:0000313" key="3">
    <source>
        <dbReference type="Proteomes" id="UP000298061"/>
    </source>
</evidence>
<evidence type="ECO:0000256" key="1">
    <source>
        <dbReference type="SAM" id="MobiDB-lite"/>
    </source>
</evidence>
<evidence type="ECO:0000313" key="2">
    <source>
        <dbReference type="EMBL" id="TFY81255.1"/>
    </source>
</evidence>
<feature type="compositionally biased region" description="Acidic residues" evidence="1">
    <location>
        <begin position="115"/>
        <end position="133"/>
    </location>
</feature>
<feature type="compositionally biased region" description="Basic residues" evidence="1">
    <location>
        <begin position="205"/>
        <end position="223"/>
    </location>
</feature>
<name>A0A4Z0A3E3_9AGAM</name>
<keyword evidence="3" id="KW-1185">Reference proteome</keyword>
<comment type="caution">
    <text evidence="2">The sequence shown here is derived from an EMBL/GenBank/DDBJ whole genome shotgun (WGS) entry which is preliminary data.</text>
</comment>
<organism evidence="2 3">
    <name type="scientific">Hericium alpestre</name>
    <dbReference type="NCBI Taxonomy" id="135208"/>
    <lineage>
        <taxon>Eukaryota</taxon>
        <taxon>Fungi</taxon>
        <taxon>Dikarya</taxon>
        <taxon>Basidiomycota</taxon>
        <taxon>Agaricomycotina</taxon>
        <taxon>Agaricomycetes</taxon>
        <taxon>Russulales</taxon>
        <taxon>Hericiaceae</taxon>
        <taxon>Hericium</taxon>
    </lineage>
</organism>
<protein>
    <submittedName>
        <fullName evidence="2">Uncharacterized protein</fullName>
    </submittedName>
</protein>
<dbReference type="AlphaFoldDB" id="A0A4Z0A3E3"/>
<reference evidence="2 3" key="1">
    <citation type="submission" date="2019-02" db="EMBL/GenBank/DDBJ databases">
        <title>Genome sequencing of the rare red list fungi Hericium alpestre (H. flagellum).</title>
        <authorList>
            <person name="Buettner E."/>
            <person name="Kellner H."/>
        </authorList>
    </citation>
    <scope>NUCLEOTIDE SEQUENCE [LARGE SCALE GENOMIC DNA]</scope>
    <source>
        <strain evidence="2 3">DSM 108284</strain>
    </source>
</reference>
<proteinExistence type="predicted"/>
<gene>
    <name evidence="2" type="ORF">EWM64_g2756</name>
</gene>
<accession>A0A4Z0A3E3</accession>
<sequence length="252" mass="27099">MGSSTSWSRERGYFITQAPCEVHSPRPHRPLLFEQAAFEGLARPRGPSPVDFDLPAYTLPWPTPSPVPACDGYEAEVMPSAGMAYAEEWAPETPPFPAVTYADEDYDEDYEDYEDVAEEEHEADDEADDEADEVAPGPVVHSQANAASDTGPAKANGYCLMGGGCGSYIDGTKNTWGNHLKICPKVKFVPDPPEAGNAEGVQGKGKGKTMGKGKTNGRGKATAKGKQEEPQGYRICTWGGEWRKKNLAGPSA</sequence>